<dbReference type="eggNOG" id="COG0526">
    <property type="taxonomic scope" value="Bacteria"/>
</dbReference>
<reference evidence="2 3" key="1">
    <citation type="submission" date="2017-04" db="EMBL/GenBank/DDBJ databases">
        <title>Complete genome sequence of the Campylobacter cuniculorum type strain LMG24588.</title>
        <authorList>
            <person name="Miller W.G."/>
            <person name="Yee E."/>
            <person name="Revez J."/>
            <person name="Bono J.L."/>
            <person name="Rossi M."/>
        </authorList>
    </citation>
    <scope>NUCLEOTIDE SEQUENCE [LARGE SCALE GENOMIC DNA]</scope>
    <source>
        <strain evidence="2 3">LMG 24588</strain>
    </source>
</reference>
<dbReference type="RefSeq" id="WP_027305583.1">
    <property type="nucleotide sequence ID" value="NZ_CP020867.1"/>
</dbReference>
<dbReference type="Proteomes" id="UP000192902">
    <property type="component" value="Chromosome"/>
</dbReference>
<organism evidence="2 3">
    <name type="scientific">Campylobacter cuniculorum DSM 23162 = LMG 24588</name>
    <dbReference type="NCBI Taxonomy" id="1121267"/>
    <lineage>
        <taxon>Bacteria</taxon>
        <taxon>Pseudomonadati</taxon>
        <taxon>Campylobacterota</taxon>
        <taxon>Epsilonproteobacteria</taxon>
        <taxon>Campylobacterales</taxon>
        <taxon>Campylobacteraceae</taxon>
        <taxon>Campylobacter</taxon>
    </lineage>
</organism>
<dbReference type="STRING" id="1121267.CCUN_0390"/>
<dbReference type="Gene3D" id="3.40.30.10">
    <property type="entry name" value="Glutaredoxin"/>
    <property type="match status" value="1"/>
</dbReference>
<accession>A0A1W6BVD2</accession>
<proteinExistence type="predicted"/>
<keyword evidence="1" id="KW-0812">Transmembrane</keyword>
<gene>
    <name evidence="2" type="ORF">CCUN_0390</name>
</gene>
<dbReference type="AlphaFoldDB" id="A0A1W6BVD2"/>
<dbReference type="InterPro" id="IPR036249">
    <property type="entry name" value="Thioredoxin-like_sf"/>
</dbReference>
<dbReference type="EMBL" id="CP020867">
    <property type="protein sequence ID" value="ARJ56042.1"/>
    <property type="molecule type" value="Genomic_DNA"/>
</dbReference>
<keyword evidence="1" id="KW-1133">Transmembrane helix</keyword>
<name>A0A1W6BVD2_9BACT</name>
<sequence length="163" mass="18659">MGTFRIQIYAFALILFCACGSGENFKALNTDEIYNFSYNGFEKELKLNHQKNSFALVFFTKDCGVCKEQISVLKKLINHYDFDFFVVLGDAKDFNDAKEWSFEKNLDLKVFYEKKAVNFLSLAVGGVYGVPVLSFFNQGKMEQKFIGLTPYGILENTIKKIKS</sequence>
<feature type="transmembrane region" description="Helical" evidence="1">
    <location>
        <begin position="116"/>
        <end position="136"/>
    </location>
</feature>
<dbReference type="Pfam" id="PF13728">
    <property type="entry name" value="TraF"/>
    <property type="match status" value="1"/>
</dbReference>
<evidence type="ECO:0000313" key="3">
    <source>
        <dbReference type="Proteomes" id="UP000192902"/>
    </source>
</evidence>
<dbReference type="OrthoDB" id="5356727at2"/>
<protein>
    <submittedName>
        <fullName evidence="2">Protein disulfide reductase, TlpA family</fullName>
    </submittedName>
</protein>
<dbReference type="KEGG" id="ccun:CCUN_0390"/>
<dbReference type="PROSITE" id="PS51257">
    <property type="entry name" value="PROKAR_LIPOPROTEIN"/>
    <property type="match status" value="1"/>
</dbReference>
<dbReference type="SUPFAM" id="SSF52833">
    <property type="entry name" value="Thioredoxin-like"/>
    <property type="match status" value="1"/>
</dbReference>
<evidence type="ECO:0000256" key="1">
    <source>
        <dbReference type="SAM" id="Phobius"/>
    </source>
</evidence>
<keyword evidence="1" id="KW-0472">Membrane</keyword>
<dbReference type="InterPro" id="IPR039555">
    <property type="entry name" value="TraF/TrbB"/>
</dbReference>
<evidence type="ECO:0000313" key="2">
    <source>
        <dbReference type="EMBL" id="ARJ56042.1"/>
    </source>
</evidence>